<dbReference type="eggNOG" id="COG2378">
    <property type="taxonomic scope" value="Bacteria"/>
</dbReference>
<keyword evidence="6" id="KW-1185">Reference proteome</keyword>
<sequence length="334" mass="36918">MLETSARLLALLTLLQARREWSGAELAERLDVTTRTVRRDVDKLRELGYPVDATAGVGGGYRLGAGAEMPPLLLDDHEVLAVALGLNEITTGSVADMAEASAGALTKLRQVMPSRLRHRLDALTVEAVPRESRTTVSGAVLTEIATACHRAERLRFDYRRGDGVAGRREVEPYRLVRSGLRWYLVGWDIDRADWRSFRVDRMAPRIPTGPRFTPRTLPEGGATGFLTRSLGAVYRKASARVRIHAPIDVVAGMVDDAWGTVEAGDEHSCELTLFSTSLVSIARWLRAFDADFTVLEPPELVDDCRALARHHDELAARYRRAVGDPDTLTVTERP</sequence>
<dbReference type="PIRSF" id="PIRSF016838">
    <property type="entry name" value="PafC"/>
    <property type="match status" value="1"/>
</dbReference>
<dbReference type="EMBL" id="BAHC01000105">
    <property type="protein sequence ID" value="GAB90537.1"/>
    <property type="molecule type" value="Genomic_DNA"/>
</dbReference>
<protein>
    <submittedName>
        <fullName evidence="5">Putative DeoR family transcriptional regulator</fullName>
    </submittedName>
</protein>
<name>K6WEC3_9ACTN</name>
<comment type="caution">
    <text evidence="5">The sequence shown here is derived from an EMBL/GenBank/DDBJ whole genome shotgun (WGS) entry which is preliminary data.</text>
</comment>
<dbReference type="PROSITE" id="PS51000">
    <property type="entry name" value="HTH_DEOR_2"/>
    <property type="match status" value="1"/>
</dbReference>
<dbReference type="InterPro" id="IPR018356">
    <property type="entry name" value="Tscrpt_reg_HTH_DeoR_CS"/>
</dbReference>
<reference evidence="5 6" key="1">
    <citation type="submission" date="2012-08" db="EMBL/GenBank/DDBJ databases">
        <title>Whole genome shotgun sequence of Gordonia rhizosphera NBRC 16068.</title>
        <authorList>
            <person name="Takarada H."/>
            <person name="Isaki S."/>
            <person name="Hosoyama A."/>
            <person name="Tsuchikane K."/>
            <person name="Katsumata H."/>
            <person name="Baba S."/>
            <person name="Ohji S."/>
            <person name="Yamazaki S."/>
            <person name="Fujita N."/>
        </authorList>
    </citation>
    <scope>NUCLEOTIDE SEQUENCE [LARGE SCALE GENOMIC DNA]</scope>
    <source>
        <strain evidence="5 6">NBRC 16068</strain>
    </source>
</reference>
<dbReference type="InterPro" id="IPR036388">
    <property type="entry name" value="WH-like_DNA-bd_sf"/>
</dbReference>
<feature type="domain" description="HTH deoR-type" evidence="4">
    <location>
        <begin position="4"/>
        <end position="69"/>
    </location>
</feature>
<dbReference type="InterPro" id="IPR001034">
    <property type="entry name" value="DeoR_HTH"/>
</dbReference>
<dbReference type="PANTHER" id="PTHR34580">
    <property type="match status" value="1"/>
</dbReference>
<dbReference type="RefSeq" id="WP_006333373.1">
    <property type="nucleotide sequence ID" value="NZ_BAHC01000105.1"/>
</dbReference>
<dbReference type="PROSITE" id="PS52050">
    <property type="entry name" value="WYL"/>
    <property type="match status" value="1"/>
</dbReference>
<dbReference type="InterPro" id="IPR036390">
    <property type="entry name" value="WH_DNA-bd_sf"/>
</dbReference>
<evidence type="ECO:0000256" key="3">
    <source>
        <dbReference type="ARBA" id="ARBA00023163"/>
    </source>
</evidence>
<evidence type="ECO:0000259" key="4">
    <source>
        <dbReference type="PROSITE" id="PS51000"/>
    </source>
</evidence>
<dbReference type="STRING" id="1108045.GORHZ_105_00080"/>
<dbReference type="InterPro" id="IPR013196">
    <property type="entry name" value="HTH_11"/>
</dbReference>
<dbReference type="Gene3D" id="1.10.10.10">
    <property type="entry name" value="Winged helix-like DNA-binding domain superfamily/Winged helix DNA-binding domain"/>
    <property type="match status" value="1"/>
</dbReference>
<dbReference type="SUPFAM" id="SSF46785">
    <property type="entry name" value="Winged helix' DNA-binding domain"/>
    <property type="match status" value="1"/>
</dbReference>
<proteinExistence type="predicted"/>
<keyword evidence="3" id="KW-0804">Transcription</keyword>
<dbReference type="InterPro" id="IPR057727">
    <property type="entry name" value="WCX_dom"/>
</dbReference>
<dbReference type="InterPro" id="IPR028349">
    <property type="entry name" value="PafC-like"/>
</dbReference>
<dbReference type="OrthoDB" id="8555652at2"/>
<accession>K6WEC3</accession>
<organism evidence="5 6">
    <name type="scientific">Gordonia rhizosphera NBRC 16068</name>
    <dbReference type="NCBI Taxonomy" id="1108045"/>
    <lineage>
        <taxon>Bacteria</taxon>
        <taxon>Bacillati</taxon>
        <taxon>Actinomycetota</taxon>
        <taxon>Actinomycetes</taxon>
        <taxon>Mycobacteriales</taxon>
        <taxon>Gordoniaceae</taxon>
        <taxon>Gordonia</taxon>
    </lineage>
</organism>
<dbReference type="AlphaFoldDB" id="K6WEC3"/>
<evidence type="ECO:0000256" key="1">
    <source>
        <dbReference type="ARBA" id="ARBA00023015"/>
    </source>
</evidence>
<dbReference type="Proteomes" id="UP000008363">
    <property type="component" value="Unassembled WGS sequence"/>
</dbReference>
<dbReference type="GO" id="GO:0003700">
    <property type="term" value="F:DNA-binding transcription factor activity"/>
    <property type="evidence" value="ECO:0007669"/>
    <property type="project" value="InterPro"/>
</dbReference>
<evidence type="ECO:0000313" key="5">
    <source>
        <dbReference type="EMBL" id="GAB90537.1"/>
    </source>
</evidence>
<keyword evidence="1" id="KW-0805">Transcription regulation</keyword>
<dbReference type="InterPro" id="IPR026881">
    <property type="entry name" value="WYL_dom"/>
</dbReference>
<dbReference type="GO" id="GO:0003677">
    <property type="term" value="F:DNA binding"/>
    <property type="evidence" value="ECO:0007669"/>
    <property type="project" value="UniProtKB-KW"/>
</dbReference>
<dbReference type="PROSITE" id="PS00894">
    <property type="entry name" value="HTH_DEOR_1"/>
    <property type="match status" value="1"/>
</dbReference>
<dbReference type="Pfam" id="PF13280">
    <property type="entry name" value="WYL"/>
    <property type="match status" value="1"/>
</dbReference>
<keyword evidence="2" id="KW-0238">DNA-binding</keyword>
<gene>
    <name evidence="5" type="ORF">GORHZ_105_00080</name>
</gene>
<dbReference type="PANTHER" id="PTHR34580:SF3">
    <property type="entry name" value="PROTEIN PAFB"/>
    <property type="match status" value="1"/>
</dbReference>
<evidence type="ECO:0000313" key="6">
    <source>
        <dbReference type="Proteomes" id="UP000008363"/>
    </source>
</evidence>
<dbReference type="Pfam" id="PF08279">
    <property type="entry name" value="HTH_11"/>
    <property type="match status" value="1"/>
</dbReference>
<evidence type="ECO:0000256" key="2">
    <source>
        <dbReference type="ARBA" id="ARBA00023125"/>
    </source>
</evidence>
<dbReference type="Pfam" id="PF25583">
    <property type="entry name" value="WCX"/>
    <property type="match status" value="1"/>
</dbReference>
<dbReference type="InterPro" id="IPR051534">
    <property type="entry name" value="CBASS_pafABC_assoc_protein"/>
</dbReference>